<keyword evidence="1" id="KW-0732">Signal</keyword>
<evidence type="ECO:0000313" key="2">
    <source>
        <dbReference type="EMBL" id="MFC3122447.1"/>
    </source>
</evidence>
<evidence type="ECO:0008006" key="4">
    <source>
        <dbReference type="Google" id="ProtNLM"/>
    </source>
</evidence>
<evidence type="ECO:0000313" key="3">
    <source>
        <dbReference type="Proteomes" id="UP001595478"/>
    </source>
</evidence>
<keyword evidence="3" id="KW-1185">Reference proteome</keyword>
<gene>
    <name evidence="2" type="ORF">ACFOHL_12530</name>
</gene>
<reference evidence="3" key="1">
    <citation type="journal article" date="2019" name="Int. J. Syst. Evol. Microbiol.">
        <title>The Global Catalogue of Microorganisms (GCM) 10K type strain sequencing project: providing services to taxonomists for standard genome sequencing and annotation.</title>
        <authorList>
            <consortium name="The Broad Institute Genomics Platform"/>
            <consortium name="The Broad Institute Genome Sequencing Center for Infectious Disease"/>
            <person name="Wu L."/>
            <person name="Ma J."/>
        </authorList>
    </citation>
    <scope>NUCLEOTIDE SEQUENCE [LARGE SCALE GENOMIC DNA]</scope>
    <source>
        <strain evidence="3">KCTC 52473</strain>
    </source>
</reference>
<feature type="chain" id="PRO_5047224214" description="Outer membrane lipoprotein-sorting protein" evidence="1">
    <location>
        <begin position="30"/>
        <end position="255"/>
    </location>
</feature>
<accession>A0ABV7FQ39</accession>
<feature type="signal peptide" evidence="1">
    <location>
        <begin position="1"/>
        <end position="29"/>
    </location>
</feature>
<organism evidence="2 3">
    <name type="scientific">Agaribacter flavus</name>
    <dbReference type="NCBI Taxonomy" id="1902781"/>
    <lineage>
        <taxon>Bacteria</taxon>
        <taxon>Pseudomonadati</taxon>
        <taxon>Pseudomonadota</taxon>
        <taxon>Gammaproteobacteria</taxon>
        <taxon>Alteromonadales</taxon>
        <taxon>Alteromonadaceae</taxon>
        <taxon>Agaribacter</taxon>
    </lineage>
</organism>
<protein>
    <recommendedName>
        <fullName evidence="4">Outer membrane lipoprotein-sorting protein</fullName>
    </recommendedName>
</protein>
<name>A0ABV7FQ39_9ALTE</name>
<evidence type="ECO:0000256" key="1">
    <source>
        <dbReference type="SAM" id="SignalP"/>
    </source>
</evidence>
<dbReference type="EMBL" id="JBHRSW010000023">
    <property type="protein sequence ID" value="MFC3122447.1"/>
    <property type="molecule type" value="Genomic_DNA"/>
</dbReference>
<proteinExistence type="predicted"/>
<dbReference type="RefSeq" id="WP_376920580.1">
    <property type="nucleotide sequence ID" value="NZ_JBHRSW010000023.1"/>
</dbReference>
<sequence>MKILRNRPFLLLLAIWTCFTGIVSSNLHAAAMDEKAKVIADKTVEAMGGRESYNNTRYISWVFFGRNFHVWDKYTGDVRIEANDGHLVLMNIHSKKGKVWKDGVALTDLALIEEKLEWGYRTWVNDSYWLVMPYKLHDDGVVLSYSREDKTAEGKLADVLTMTFEGVGVTPDNKYELFVEKDSNMITQWKYYPKAEQEEARFTIPWKNWQYYGDIMLSDDRGQMSLRPVKVYQDLPEEVMRSPLPTKDIPGAFLQ</sequence>
<comment type="caution">
    <text evidence="2">The sequence shown here is derived from an EMBL/GenBank/DDBJ whole genome shotgun (WGS) entry which is preliminary data.</text>
</comment>
<dbReference type="Proteomes" id="UP001595478">
    <property type="component" value="Unassembled WGS sequence"/>
</dbReference>